<dbReference type="Pfam" id="PF04479">
    <property type="entry name" value="RTA1"/>
    <property type="match status" value="1"/>
</dbReference>
<comment type="subcellular location">
    <subcellularLocation>
        <location evidence="1">Membrane</location>
        <topology evidence="1">Multi-pass membrane protein</topology>
    </subcellularLocation>
</comment>
<evidence type="ECO:0000313" key="7">
    <source>
        <dbReference type="Proteomes" id="UP001610334"/>
    </source>
</evidence>
<feature type="transmembrane region" description="Helical" evidence="5">
    <location>
        <begin position="126"/>
        <end position="151"/>
    </location>
</feature>
<dbReference type="EMBL" id="JBFXLT010000037">
    <property type="protein sequence ID" value="KAL2813838.1"/>
    <property type="molecule type" value="Genomic_DNA"/>
</dbReference>
<feature type="transmembrane region" description="Helical" evidence="5">
    <location>
        <begin position="221"/>
        <end position="239"/>
    </location>
</feature>
<proteinExistence type="predicted"/>
<evidence type="ECO:0000313" key="6">
    <source>
        <dbReference type="EMBL" id="KAL2813838.1"/>
    </source>
</evidence>
<keyword evidence="4 5" id="KW-0472">Membrane</keyword>
<comment type="caution">
    <text evidence="6">The sequence shown here is derived from an EMBL/GenBank/DDBJ whole genome shotgun (WGS) entry which is preliminary data.</text>
</comment>
<sequence length="301" mass="33868">MDTDECTLETCSIEDAYIRYQPSVPGNAIYIALFGTLLVVQVIQTPLYRMWGFSLSMIAGLFLEVLGYSARILFHDDPFSFDWFLMNLISLSLGPVFFCAALYFLLGRIVVVYHGEDISRLRPKMYAVFFVSCDAIALVMQSAGGAITSMAEDADMTAVGTNVMIAGLAFQVAALTLFIYLGSEFAIRLRRRGTKRTGSTDCDNRKDDNFITIRQKRRWKVWIFTIALSTLLVYIRSIFRVVELNGGYDSELANDEAAFMVLEGAMISIMCICMTVLHPGVALQRRRRKRDSGVELLERTP</sequence>
<protein>
    <submittedName>
        <fullName evidence="6">RTA1 like protein-domain-containing protein</fullName>
    </submittedName>
</protein>
<dbReference type="PANTHER" id="PTHR31465">
    <property type="entry name" value="PROTEIN RTA1-RELATED"/>
    <property type="match status" value="1"/>
</dbReference>
<name>A0ABR4HGE0_9EURO</name>
<feature type="transmembrane region" description="Helical" evidence="5">
    <location>
        <begin position="259"/>
        <end position="283"/>
    </location>
</feature>
<feature type="transmembrane region" description="Helical" evidence="5">
    <location>
        <begin position="163"/>
        <end position="182"/>
    </location>
</feature>
<dbReference type="InterPro" id="IPR007568">
    <property type="entry name" value="RTA1"/>
</dbReference>
<feature type="transmembrane region" description="Helical" evidence="5">
    <location>
        <begin position="83"/>
        <end position="106"/>
    </location>
</feature>
<keyword evidence="3 5" id="KW-1133">Transmembrane helix</keyword>
<feature type="transmembrane region" description="Helical" evidence="5">
    <location>
        <begin position="24"/>
        <end position="43"/>
    </location>
</feature>
<evidence type="ECO:0000256" key="1">
    <source>
        <dbReference type="ARBA" id="ARBA00004141"/>
    </source>
</evidence>
<dbReference type="Proteomes" id="UP001610334">
    <property type="component" value="Unassembled WGS sequence"/>
</dbReference>
<feature type="transmembrane region" description="Helical" evidence="5">
    <location>
        <begin position="50"/>
        <end position="71"/>
    </location>
</feature>
<dbReference type="PANTHER" id="PTHR31465:SF30">
    <property type="entry name" value="DOMAIN PROTEIN, PUTATIVE-RELATED"/>
    <property type="match status" value="1"/>
</dbReference>
<evidence type="ECO:0000256" key="5">
    <source>
        <dbReference type="SAM" id="Phobius"/>
    </source>
</evidence>
<keyword evidence="2 5" id="KW-0812">Transmembrane</keyword>
<organism evidence="6 7">
    <name type="scientific">Aspergillus granulosus</name>
    <dbReference type="NCBI Taxonomy" id="176169"/>
    <lineage>
        <taxon>Eukaryota</taxon>
        <taxon>Fungi</taxon>
        <taxon>Dikarya</taxon>
        <taxon>Ascomycota</taxon>
        <taxon>Pezizomycotina</taxon>
        <taxon>Eurotiomycetes</taxon>
        <taxon>Eurotiomycetidae</taxon>
        <taxon>Eurotiales</taxon>
        <taxon>Aspergillaceae</taxon>
        <taxon>Aspergillus</taxon>
        <taxon>Aspergillus subgen. Nidulantes</taxon>
    </lineage>
</organism>
<accession>A0ABR4HGE0</accession>
<reference evidence="6 7" key="1">
    <citation type="submission" date="2024-07" db="EMBL/GenBank/DDBJ databases">
        <title>Section-level genome sequencing and comparative genomics of Aspergillus sections Usti and Cavernicolus.</title>
        <authorList>
            <consortium name="Lawrence Berkeley National Laboratory"/>
            <person name="Nybo J.L."/>
            <person name="Vesth T.C."/>
            <person name="Theobald S."/>
            <person name="Frisvad J.C."/>
            <person name="Larsen T.O."/>
            <person name="Kjaerboelling I."/>
            <person name="Rothschild-Mancinelli K."/>
            <person name="Lyhne E.K."/>
            <person name="Kogle M.E."/>
            <person name="Barry K."/>
            <person name="Clum A."/>
            <person name="Na H."/>
            <person name="Ledsgaard L."/>
            <person name="Lin J."/>
            <person name="Lipzen A."/>
            <person name="Kuo A."/>
            <person name="Riley R."/>
            <person name="Mondo S."/>
            <person name="Labutti K."/>
            <person name="Haridas S."/>
            <person name="Pangalinan J."/>
            <person name="Salamov A.A."/>
            <person name="Simmons B.A."/>
            <person name="Magnuson J.K."/>
            <person name="Chen J."/>
            <person name="Drula E."/>
            <person name="Henrissat B."/>
            <person name="Wiebenga A."/>
            <person name="Lubbers R.J."/>
            <person name="Gomes A.C."/>
            <person name="Makela M.R."/>
            <person name="Stajich J."/>
            <person name="Grigoriev I.V."/>
            <person name="Mortensen U.H."/>
            <person name="De Vries R.P."/>
            <person name="Baker S.E."/>
            <person name="Andersen M.R."/>
        </authorList>
    </citation>
    <scope>NUCLEOTIDE SEQUENCE [LARGE SCALE GENOMIC DNA]</scope>
    <source>
        <strain evidence="6 7">CBS 588.65</strain>
    </source>
</reference>
<evidence type="ECO:0000256" key="4">
    <source>
        <dbReference type="ARBA" id="ARBA00023136"/>
    </source>
</evidence>
<keyword evidence="7" id="KW-1185">Reference proteome</keyword>
<gene>
    <name evidence="6" type="ORF">BJX63DRAFT_207839</name>
</gene>
<evidence type="ECO:0000256" key="2">
    <source>
        <dbReference type="ARBA" id="ARBA00022692"/>
    </source>
</evidence>
<evidence type="ECO:0000256" key="3">
    <source>
        <dbReference type="ARBA" id="ARBA00022989"/>
    </source>
</evidence>